<gene>
    <name evidence="3" type="ORF">JOE69_000414</name>
</gene>
<comment type="caution">
    <text evidence="3">The sequence shown here is derived from an EMBL/GenBank/DDBJ whole genome shotgun (WGS) entry which is preliminary data.</text>
</comment>
<accession>A0ABU1J9P6</accession>
<feature type="domain" description="GNAT-like C-terminal" evidence="2">
    <location>
        <begin position="122"/>
        <end position="271"/>
    </location>
</feature>
<evidence type="ECO:0000313" key="4">
    <source>
        <dbReference type="Proteomes" id="UP001185069"/>
    </source>
</evidence>
<evidence type="ECO:0000259" key="1">
    <source>
        <dbReference type="Pfam" id="PF18082"/>
    </source>
</evidence>
<dbReference type="Gene3D" id="3.40.630.120">
    <property type="match status" value="1"/>
</dbReference>
<evidence type="ECO:0000313" key="3">
    <source>
        <dbReference type="EMBL" id="MDR6268176.1"/>
    </source>
</evidence>
<sequence length="279" mass="30680">MDTAELLDWADIQASDRAETGSLLAAEPGPQVQAALRVLRRRWMEIGAPPPAPGIDELAWLHALLRFIPEQLEGYRGRGVPEAVARATLADIGRHVAISRTTNGHFGLETWKWLTEQASGTLFQLGRLHFHLIPGPAGIPGLRAGEKVLGMHIPETGPLRPGLVQESLARAVQFFGECFPEHPVRFGHCHSWLLDPYLARQLPSDSNIVAFANRFTRFGELFDAPGDAVYFTFRTRDMTKLAGLPRESRLQQVVLERIGAGGSWQAAQGYLDLPGVSSP</sequence>
<protein>
    <recommendedName>
        <fullName evidence="5">GNAT-like C-terminal domain-containing protein</fullName>
    </recommendedName>
</protein>
<dbReference type="InterPro" id="IPR041644">
    <property type="entry name" value="GNAT_C"/>
</dbReference>
<evidence type="ECO:0000259" key="2">
    <source>
        <dbReference type="Pfam" id="PF18164"/>
    </source>
</evidence>
<feature type="domain" description="N-acyltransferase N-terminal" evidence="1">
    <location>
        <begin position="1"/>
        <end position="120"/>
    </location>
</feature>
<dbReference type="Pfam" id="PF18164">
    <property type="entry name" value="GNAT_C"/>
    <property type="match status" value="1"/>
</dbReference>
<dbReference type="Pfam" id="PF18082">
    <property type="entry name" value="NAT_N"/>
    <property type="match status" value="1"/>
</dbReference>
<dbReference type="RefSeq" id="WP_309795662.1">
    <property type="nucleotide sequence ID" value="NZ_BAAAHY010000006.1"/>
</dbReference>
<dbReference type="EMBL" id="JAVDQF010000001">
    <property type="protein sequence ID" value="MDR6268176.1"/>
    <property type="molecule type" value="Genomic_DNA"/>
</dbReference>
<dbReference type="Proteomes" id="UP001185069">
    <property type="component" value="Unassembled WGS sequence"/>
</dbReference>
<name>A0ABU1J9P6_9MICC</name>
<organism evidence="3 4">
    <name type="scientific">Arthrobacter russicus</name>
    <dbReference type="NCBI Taxonomy" id="172040"/>
    <lineage>
        <taxon>Bacteria</taxon>
        <taxon>Bacillati</taxon>
        <taxon>Actinomycetota</taxon>
        <taxon>Actinomycetes</taxon>
        <taxon>Micrococcales</taxon>
        <taxon>Micrococcaceae</taxon>
        <taxon>Arthrobacter</taxon>
    </lineage>
</organism>
<keyword evidence="4" id="KW-1185">Reference proteome</keyword>
<evidence type="ECO:0008006" key="5">
    <source>
        <dbReference type="Google" id="ProtNLM"/>
    </source>
</evidence>
<dbReference type="InterPro" id="IPR041273">
    <property type="entry name" value="NAT_N"/>
</dbReference>
<reference evidence="3 4" key="1">
    <citation type="submission" date="2023-07" db="EMBL/GenBank/DDBJ databases">
        <title>Sequencing the genomes of 1000 actinobacteria strains.</title>
        <authorList>
            <person name="Klenk H.-P."/>
        </authorList>
    </citation>
    <scope>NUCLEOTIDE SEQUENCE [LARGE SCALE GENOMIC DNA]</scope>
    <source>
        <strain evidence="3 4">DSM 14555</strain>
    </source>
</reference>
<proteinExistence type="predicted"/>